<proteinExistence type="predicted"/>
<dbReference type="InterPro" id="IPR052953">
    <property type="entry name" value="Ser-rich/MCO-related"/>
</dbReference>
<evidence type="ECO:0000256" key="1">
    <source>
        <dbReference type="SAM" id="SignalP"/>
    </source>
</evidence>
<dbReference type="SUPFAM" id="SSF49503">
    <property type="entry name" value="Cupredoxins"/>
    <property type="match status" value="1"/>
</dbReference>
<feature type="chain" id="PRO_5041459476" description="Cupredoxin" evidence="1">
    <location>
        <begin position="19"/>
        <end position="203"/>
    </location>
</feature>
<accession>A0AA39NDX6</accession>
<dbReference type="RefSeq" id="XP_060335180.1">
    <property type="nucleotide sequence ID" value="XM_060480125.1"/>
</dbReference>
<dbReference type="EMBL" id="JAUEPS010000007">
    <property type="protein sequence ID" value="KAK0463870.1"/>
    <property type="molecule type" value="Genomic_DNA"/>
</dbReference>
<reference evidence="2" key="1">
    <citation type="submission" date="2023-06" db="EMBL/GenBank/DDBJ databases">
        <authorList>
            <consortium name="Lawrence Berkeley National Laboratory"/>
            <person name="Ahrendt S."/>
            <person name="Sahu N."/>
            <person name="Indic B."/>
            <person name="Wong-Bajracharya J."/>
            <person name="Merenyi Z."/>
            <person name="Ke H.-M."/>
            <person name="Monk M."/>
            <person name="Kocsube S."/>
            <person name="Drula E."/>
            <person name="Lipzen A."/>
            <person name="Balint B."/>
            <person name="Henrissat B."/>
            <person name="Andreopoulos B."/>
            <person name="Martin F.M."/>
            <person name="Harder C.B."/>
            <person name="Rigling D."/>
            <person name="Ford K.L."/>
            <person name="Foster G.D."/>
            <person name="Pangilinan J."/>
            <person name="Papanicolaou A."/>
            <person name="Barry K."/>
            <person name="LaButti K."/>
            <person name="Viragh M."/>
            <person name="Koriabine M."/>
            <person name="Yan M."/>
            <person name="Riley R."/>
            <person name="Champramary S."/>
            <person name="Plett K.L."/>
            <person name="Tsai I.J."/>
            <person name="Slot J."/>
            <person name="Sipos G."/>
            <person name="Plett J."/>
            <person name="Nagy L.G."/>
            <person name="Grigoriev I.V."/>
        </authorList>
    </citation>
    <scope>NUCLEOTIDE SEQUENCE</scope>
    <source>
        <strain evidence="2">CCBAS 213</strain>
    </source>
</reference>
<gene>
    <name evidence="2" type="ORF">EV420DRAFT_1745338</name>
</gene>
<organism evidence="2 3">
    <name type="scientific">Armillaria tabescens</name>
    <name type="common">Ringless honey mushroom</name>
    <name type="synonym">Agaricus tabescens</name>
    <dbReference type="NCBI Taxonomy" id="1929756"/>
    <lineage>
        <taxon>Eukaryota</taxon>
        <taxon>Fungi</taxon>
        <taxon>Dikarya</taxon>
        <taxon>Basidiomycota</taxon>
        <taxon>Agaricomycotina</taxon>
        <taxon>Agaricomycetes</taxon>
        <taxon>Agaricomycetidae</taxon>
        <taxon>Agaricales</taxon>
        <taxon>Marasmiineae</taxon>
        <taxon>Physalacriaceae</taxon>
        <taxon>Desarmillaria</taxon>
    </lineage>
</organism>
<comment type="caution">
    <text evidence="2">The sequence shown here is derived from an EMBL/GenBank/DDBJ whole genome shotgun (WGS) entry which is preliminary data.</text>
</comment>
<evidence type="ECO:0008006" key="4">
    <source>
        <dbReference type="Google" id="ProtNLM"/>
    </source>
</evidence>
<dbReference type="AlphaFoldDB" id="A0AA39NDX6"/>
<dbReference type="InterPro" id="IPR008972">
    <property type="entry name" value="Cupredoxin"/>
</dbReference>
<dbReference type="PANTHER" id="PTHR34883:SF15">
    <property type="entry name" value="EXTRACELLULAR SERINE-RICH PROTEIN"/>
    <property type="match status" value="1"/>
</dbReference>
<dbReference type="GeneID" id="85363673"/>
<dbReference type="Proteomes" id="UP001175211">
    <property type="component" value="Unassembled WGS sequence"/>
</dbReference>
<sequence>MSLFFFFAVLVSAICVFAADHLVTVGDGGMLAFNPTSMTAVQGDTVTFSFLQHNRRSPLPAQNLASTRVSSPSPTALSLANGHSPVDNSSTLLWFFCTQMGHCEKGMVFAVNPTQDKTFQAFLANAQGNGTAGWELGLLSAALPRLRTKPPGGDYCAVALRWNISRSLMQEWEYLTHMMEQRDQWFIHELIQTNEVSSSMMSP</sequence>
<feature type="signal peptide" evidence="1">
    <location>
        <begin position="1"/>
        <end position="18"/>
    </location>
</feature>
<keyword evidence="1" id="KW-0732">Signal</keyword>
<evidence type="ECO:0000313" key="2">
    <source>
        <dbReference type="EMBL" id="KAK0463870.1"/>
    </source>
</evidence>
<dbReference type="Gene3D" id="2.60.40.420">
    <property type="entry name" value="Cupredoxins - blue copper proteins"/>
    <property type="match status" value="1"/>
</dbReference>
<dbReference type="PANTHER" id="PTHR34883">
    <property type="entry name" value="SERINE-RICH PROTEIN, PUTATIVE-RELATED-RELATED"/>
    <property type="match status" value="1"/>
</dbReference>
<evidence type="ECO:0000313" key="3">
    <source>
        <dbReference type="Proteomes" id="UP001175211"/>
    </source>
</evidence>
<name>A0AA39NDX6_ARMTA</name>
<keyword evidence="3" id="KW-1185">Reference proteome</keyword>
<protein>
    <recommendedName>
        <fullName evidence="4">Cupredoxin</fullName>
    </recommendedName>
</protein>